<sequence length="105" mass="12039">MIVCRRIVAMTHTDCLPTSFHPHAIWNKNRVNLMGCFSGFFAWFVAETSVKTLSKHCHQLRQHICSSQMDSSQTNQFYFLHFSHSAGTTQLAFCPCATVHPQYTE</sequence>
<gene>
    <name evidence="1" type="ORF">CRENBAI_013720</name>
</gene>
<dbReference type="AlphaFoldDB" id="A0AAV9RFB9"/>
<accession>A0AAV9RFB9</accession>
<protein>
    <submittedName>
        <fullName evidence="1">Uncharacterized protein</fullName>
    </submittedName>
</protein>
<reference evidence="1 2" key="1">
    <citation type="submission" date="2021-06" db="EMBL/GenBank/DDBJ databases">
        <authorList>
            <person name="Palmer J.M."/>
        </authorList>
    </citation>
    <scope>NUCLEOTIDE SEQUENCE [LARGE SCALE GENOMIC DNA]</scope>
    <source>
        <strain evidence="1 2">MEX-2019</strain>
        <tissue evidence="1">Muscle</tissue>
    </source>
</reference>
<dbReference type="Proteomes" id="UP001311232">
    <property type="component" value="Unassembled WGS sequence"/>
</dbReference>
<evidence type="ECO:0000313" key="1">
    <source>
        <dbReference type="EMBL" id="KAK5607709.1"/>
    </source>
</evidence>
<organism evidence="1 2">
    <name type="scientific">Crenichthys baileyi</name>
    <name type="common">White River springfish</name>
    <dbReference type="NCBI Taxonomy" id="28760"/>
    <lineage>
        <taxon>Eukaryota</taxon>
        <taxon>Metazoa</taxon>
        <taxon>Chordata</taxon>
        <taxon>Craniata</taxon>
        <taxon>Vertebrata</taxon>
        <taxon>Euteleostomi</taxon>
        <taxon>Actinopterygii</taxon>
        <taxon>Neopterygii</taxon>
        <taxon>Teleostei</taxon>
        <taxon>Neoteleostei</taxon>
        <taxon>Acanthomorphata</taxon>
        <taxon>Ovalentaria</taxon>
        <taxon>Atherinomorphae</taxon>
        <taxon>Cyprinodontiformes</taxon>
        <taxon>Goodeidae</taxon>
        <taxon>Crenichthys</taxon>
    </lineage>
</organism>
<proteinExistence type="predicted"/>
<evidence type="ECO:0000313" key="2">
    <source>
        <dbReference type="Proteomes" id="UP001311232"/>
    </source>
</evidence>
<comment type="caution">
    <text evidence="1">The sequence shown here is derived from an EMBL/GenBank/DDBJ whole genome shotgun (WGS) entry which is preliminary data.</text>
</comment>
<name>A0AAV9RFB9_9TELE</name>
<dbReference type="EMBL" id="JAHHUM010001998">
    <property type="protein sequence ID" value="KAK5607709.1"/>
    <property type="molecule type" value="Genomic_DNA"/>
</dbReference>
<keyword evidence="2" id="KW-1185">Reference proteome</keyword>